<reference evidence="2" key="1">
    <citation type="submission" date="2023-06" db="EMBL/GenBank/DDBJ databases">
        <title>Genome-scale phylogeny and comparative genomics of the fungal order Sordariales.</title>
        <authorList>
            <consortium name="Lawrence Berkeley National Laboratory"/>
            <person name="Hensen N."/>
            <person name="Bonometti L."/>
            <person name="Westerberg I."/>
            <person name="Brannstrom I.O."/>
            <person name="Guillou S."/>
            <person name="Cros-Aarteil S."/>
            <person name="Calhoun S."/>
            <person name="Haridas S."/>
            <person name="Kuo A."/>
            <person name="Mondo S."/>
            <person name="Pangilinan J."/>
            <person name="Riley R."/>
            <person name="LaButti K."/>
            <person name="Andreopoulos B."/>
            <person name="Lipzen A."/>
            <person name="Chen C."/>
            <person name="Yanf M."/>
            <person name="Daum C."/>
            <person name="Ng V."/>
            <person name="Clum A."/>
            <person name="Steindorff A."/>
            <person name="Ohm R."/>
            <person name="Martin F."/>
            <person name="Silar P."/>
            <person name="Natvig D."/>
            <person name="Lalanne C."/>
            <person name="Gautier V."/>
            <person name="Ament-velasquez S.L."/>
            <person name="Kruys A."/>
            <person name="Hutchinson M.I."/>
            <person name="Powell A.J."/>
            <person name="Barry K."/>
            <person name="Miller A.N."/>
            <person name="Grigoriev I.V."/>
            <person name="Debuchy R."/>
            <person name="Gladieux P."/>
            <person name="Thoren M.H."/>
            <person name="Johannesson H."/>
        </authorList>
    </citation>
    <scope>NUCLEOTIDE SEQUENCE</scope>
    <source>
        <strain evidence="2">SMH3391-2</strain>
    </source>
</reference>
<keyword evidence="1" id="KW-0472">Membrane</keyword>
<keyword evidence="3" id="KW-1185">Reference proteome</keyword>
<proteinExistence type="predicted"/>
<name>A0AA39X114_9PEZI</name>
<feature type="transmembrane region" description="Helical" evidence="1">
    <location>
        <begin position="37"/>
        <end position="54"/>
    </location>
</feature>
<sequence length="151" mass="15987">MDERLVLGCGETGESGVGTGDDGSTAVSLGWRYLDGGLRFAVAVVVVVVVVISVKRSRLAAGWLWIGCRSMTMQANGACLGMWEATWALQVLYRSDQSTHTIGRYRVRPATVCTFAALRCALCQGSGPGYAGPRKSGYLSLADACGPLDFC</sequence>
<evidence type="ECO:0000256" key="1">
    <source>
        <dbReference type="SAM" id="Phobius"/>
    </source>
</evidence>
<keyword evidence="1" id="KW-0812">Transmembrane</keyword>
<evidence type="ECO:0000313" key="3">
    <source>
        <dbReference type="Proteomes" id="UP001174934"/>
    </source>
</evidence>
<protein>
    <submittedName>
        <fullName evidence="2">Uncharacterized protein</fullName>
    </submittedName>
</protein>
<dbReference type="AlphaFoldDB" id="A0AA39X114"/>
<accession>A0AA39X114</accession>
<organism evidence="2 3">
    <name type="scientific">Bombardia bombarda</name>
    <dbReference type="NCBI Taxonomy" id="252184"/>
    <lineage>
        <taxon>Eukaryota</taxon>
        <taxon>Fungi</taxon>
        <taxon>Dikarya</taxon>
        <taxon>Ascomycota</taxon>
        <taxon>Pezizomycotina</taxon>
        <taxon>Sordariomycetes</taxon>
        <taxon>Sordariomycetidae</taxon>
        <taxon>Sordariales</taxon>
        <taxon>Lasiosphaeriaceae</taxon>
        <taxon>Bombardia</taxon>
    </lineage>
</organism>
<evidence type="ECO:0000313" key="2">
    <source>
        <dbReference type="EMBL" id="KAK0625307.1"/>
    </source>
</evidence>
<comment type="caution">
    <text evidence="2">The sequence shown here is derived from an EMBL/GenBank/DDBJ whole genome shotgun (WGS) entry which is preliminary data.</text>
</comment>
<gene>
    <name evidence="2" type="ORF">B0T17DRAFT_508306</name>
</gene>
<dbReference type="Proteomes" id="UP001174934">
    <property type="component" value="Unassembled WGS sequence"/>
</dbReference>
<keyword evidence="1" id="KW-1133">Transmembrane helix</keyword>
<dbReference type="EMBL" id="JAULSR010000003">
    <property type="protein sequence ID" value="KAK0625307.1"/>
    <property type="molecule type" value="Genomic_DNA"/>
</dbReference>